<gene>
    <name evidence="1" type="ORF">D8827_07735</name>
</gene>
<name>A0AAE8G0B3_STRIT</name>
<proteinExistence type="predicted"/>
<dbReference type="EMBL" id="RJOO01000004">
    <property type="protein sequence ID" value="RSJ22781.1"/>
    <property type="molecule type" value="Genomic_DNA"/>
</dbReference>
<dbReference type="AlphaFoldDB" id="A0AAE8G0B3"/>
<comment type="caution">
    <text evidence="1">The sequence shown here is derived from an EMBL/GenBank/DDBJ whole genome shotgun (WGS) entry which is preliminary data.</text>
</comment>
<organism evidence="1 2">
    <name type="scientific">Streptococcus intermedius</name>
    <dbReference type="NCBI Taxonomy" id="1338"/>
    <lineage>
        <taxon>Bacteria</taxon>
        <taxon>Bacillati</taxon>
        <taxon>Bacillota</taxon>
        <taxon>Bacilli</taxon>
        <taxon>Lactobacillales</taxon>
        <taxon>Streptococcaceae</taxon>
        <taxon>Streptococcus</taxon>
        <taxon>Streptococcus anginosus group</taxon>
    </lineage>
</organism>
<sequence>MGMVDEEDEMFVNFIVFFVTDIVNFTSNLKCQAFVCINSLVVR</sequence>
<evidence type="ECO:0000313" key="2">
    <source>
        <dbReference type="Proteomes" id="UP000267137"/>
    </source>
</evidence>
<accession>A0AAE8G0B3</accession>
<dbReference type="Proteomes" id="UP000267137">
    <property type="component" value="Unassembled WGS sequence"/>
</dbReference>
<reference evidence="1 2" key="1">
    <citation type="submission" date="2018-11" db="EMBL/GenBank/DDBJ databases">
        <title>Species Designations Belie Phenotypic and Genotypic Heterogeneity in Oral Streptococci.</title>
        <authorList>
            <person name="Velsko I."/>
        </authorList>
    </citation>
    <scope>NUCLEOTIDE SEQUENCE [LARGE SCALE GENOMIC DNA]</scope>
    <source>
        <strain evidence="1 2">KLC02</strain>
    </source>
</reference>
<evidence type="ECO:0000313" key="1">
    <source>
        <dbReference type="EMBL" id="RSJ22781.1"/>
    </source>
</evidence>
<protein>
    <submittedName>
        <fullName evidence="1">Uncharacterized protein</fullName>
    </submittedName>
</protein>